<gene>
    <name evidence="1" type="ORF">JCGZ_26696</name>
</gene>
<accession>A0A067JK70</accession>
<reference evidence="1 2" key="1">
    <citation type="journal article" date="2014" name="PLoS ONE">
        <title>Global Analysis of Gene Expression Profiles in Physic Nut (Jatropha curcas L.) Seedlings Exposed to Salt Stress.</title>
        <authorList>
            <person name="Zhang L."/>
            <person name="Zhang C."/>
            <person name="Wu P."/>
            <person name="Chen Y."/>
            <person name="Li M."/>
            <person name="Jiang H."/>
            <person name="Wu G."/>
        </authorList>
    </citation>
    <scope>NUCLEOTIDE SEQUENCE [LARGE SCALE GENOMIC DNA]</scope>
    <source>
        <strain evidence="2">cv. GZQX0401</strain>
        <tissue evidence="1">Young leaves</tissue>
    </source>
</reference>
<evidence type="ECO:0000313" key="2">
    <source>
        <dbReference type="Proteomes" id="UP000027138"/>
    </source>
</evidence>
<dbReference type="EMBL" id="KK915130">
    <property type="protein sequence ID" value="KDP24262.1"/>
    <property type="molecule type" value="Genomic_DNA"/>
</dbReference>
<name>A0A067JK70_JATCU</name>
<keyword evidence="2" id="KW-1185">Reference proteome</keyword>
<proteinExistence type="predicted"/>
<dbReference type="AlphaFoldDB" id="A0A067JK70"/>
<evidence type="ECO:0000313" key="1">
    <source>
        <dbReference type="EMBL" id="KDP24262.1"/>
    </source>
</evidence>
<dbReference type="Proteomes" id="UP000027138">
    <property type="component" value="Unassembled WGS sequence"/>
</dbReference>
<organism evidence="1 2">
    <name type="scientific">Jatropha curcas</name>
    <name type="common">Barbados nut</name>
    <dbReference type="NCBI Taxonomy" id="180498"/>
    <lineage>
        <taxon>Eukaryota</taxon>
        <taxon>Viridiplantae</taxon>
        <taxon>Streptophyta</taxon>
        <taxon>Embryophyta</taxon>
        <taxon>Tracheophyta</taxon>
        <taxon>Spermatophyta</taxon>
        <taxon>Magnoliopsida</taxon>
        <taxon>eudicotyledons</taxon>
        <taxon>Gunneridae</taxon>
        <taxon>Pentapetalae</taxon>
        <taxon>rosids</taxon>
        <taxon>fabids</taxon>
        <taxon>Malpighiales</taxon>
        <taxon>Euphorbiaceae</taxon>
        <taxon>Crotonoideae</taxon>
        <taxon>Jatropheae</taxon>
        <taxon>Jatropha</taxon>
    </lineage>
</organism>
<protein>
    <submittedName>
        <fullName evidence="1">Uncharacterized protein</fullName>
    </submittedName>
</protein>
<sequence length="167" mass="18209">MTDFEEQLIKSPEPSFEQLTDGTKFMIGMVQAGSGTDWSQKMPEFEDFLGIGDEASKLVQEQKSKARILQSLLAAEDAEEAGRKMLKMKEKAALETEDASNADEVVQAIKDICDECPCNGLHCLYGYAATVRKVSCVTQLTGPSRSSRVRHAAVSCVTQLCSVALPI</sequence>